<proteinExistence type="predicted"/>
<keyword evidence="2" id="KW-1185">Reference proteome</keyword>
<dbReference type="OrthoDB" id="3210666at2759"/>
<evidence type="ECO:0000313" key="2">
    <source>
        <dbReference type="Proteomes" id="UP000298061"/>
    </source>
</evidence>
<name>A0A4Y9ZIR7_9AGAM</name>
<gene>
    <name evidence="1" type="ORF">EWM64_g9336</name>
</gene>
<dbReference type="STRING" id="135208.A0A4Y9ZIR7"/>
<dbReference type="AlphaFoldDB" id="A0A4Y9ZIR7"/>
<organism evidence="1 2">
    <name type="scientific">Hericium alpestre</name>
    <dbReference type="NCBI Taxonomy" id="135208"/>
    <lineage>
        <taxon>Eukaryota</taxon>
        <taxon>Fungi</taxon>
        <taxon>Dikarya</taxon>
        <taxon>Basidiomycota</taxon>
        <taxon>Agaricomycotina</taxon>
        <taxon>Agaricomycetes</taxon>
        <taxon>Russulales</taxon>
        <taxon>Hericiaceae</taxon>
        <taxon>Hericium</taxon>
    </lineage>
</organism>
<dbReference type="EMBL" id="SFCI01001944">
    <property type="protein sequence ID" value="TFY74676.1"/>
    <property type="molecule type" value="Genomic_DNA"/>
</dbReference>
<accession>A0A4Y9ZIR7</accession>
<reference evidence="1 2" key="1">
    <citation type="submission" date="2019-02" db="EMBL/GenBank/DDBJ databases">
        <title>Genome sequencing of the rare red list fungi Hericium alpestre (H. flagellum).</title>
        <authorList>
            <person name="Buettner E."/>
            <person name="Kellner H."/>
        </authorList>
    </citation>
    <scope>NUCLEOTIDE SEQUENCE [LARGE SCALE GENOMIC DNA]</scope>
    <source>
        <strain evidence="1 2">DSM 108284</strain>
    </source>
</reference>
<sequence>MSLYPSDFDDPSPAYTPTPLWVPNAHGSRRLPTLPRHFAARSIDSTSSTSSSDVQKVIHAYSLIAGSAELQFIITIEPALEFPGHHLFFLTLKTGAAERPLCQPVALKLQVEPRELTFSVFVFPPKTSLPQGCLWSLRVWLRSNEIDHRLFSDDRLWIGKDPDFYSIEDASFARLRESRPDMQVYKTVLGRTLIDLIVRWRRISNKVYSVSLDYDASGVGRTLFTDFIVRLDCPPQDVGP</sequence>
<comment type="caution">
    <text evidence="1">The sequence shown here is derived from an EMBL/GenBank/DDBJ whole genome shotgun (WGS) entry which is preliminary data.</text>
</comment>
<dbReference type="Proteomes" id="UP000298061">
    <property type="component" value="Unassembled WGS sequence"/>
</dbReference>
<protein>
    <submittedName>
        <fullName evidence="1">Uncharacterized protein</fullName>
    </submittedName>
</protein>
<evidence type="ECO:0000313" key="1">
    <source>
        <dbReference type="EMBL" id="TFY74676.1"/>
    </source>
</evidence>